<protein>
    <submittedName>
        <fullName evidence="1">Uncharacterized protein</fullName>
    </submittedName>
</protein>
<dbReference type="EMBL" id="QKWP01001089">
    <property type="protein sequence ID" value="RIB11855.1"/>
    <property type="molecule type" value="Genomic_DNA"/>
</dbReference>
<reference evidence="1 2" key="1">
    <citation type="submission" date="2018-06" db="EMBL/GenBank/DDBJ databases">
        <title>Comparative genomics reveals the genomic features of Rhizophagus irregularis, R. cerebriforme, R. diaphanum and Gigaspora rosea, and their symbiotic lifestyle signature.</title>
        <authorList>
            <person name="Morin E."/>
            <person name="San Clemente H."/>
            <person name="Chen E.C.H."/>
            <person name="De La Providencia I."/>
            <person name="Hainaut M."/>
            <person name="Kuo A."/>
            <person name="Kohler A."/>
            <person name="Murat C."/>
            <person name="Tang N."/>
            <person name="Roy S."/>
            <person name="Loubradou J."/>
            <person name="Henrissat B."/>
            <person name="Grigoriev I.V."/>
            <person name="Corradi N."/>
            <person name="Roux C."/>
            <person name="Martin F.M."/>
        </authorList>
    </citation>
    <scope>NUCLEOTIDE SEQUENCE [LARGE SCALE GENOMIC DNA]</scope>
    <source>
        <strain evidence="1 2">DAOM 194757</strain>
    </source>
</reference>
<organism evidence="1 2">
    <name type="scientific">Gigaspora rosea</name>
    <dbReference type="NCBI Taxonomy" id="44941"/>
    <lineage>
        <taxon>Eukaryota</taxon>
        <taxon>Fungi</taxon>
        <taxon>Fungi incertae sedis</taxon>
        <taxon>Mucoromycota</taxon>
        <taxon>Glomeromycotina</taxon>
        <taxon>Glomeromycetes</taxon>
        <taxon>Diversisporales</taxon>
        <taxon>Gigasporaceae</taxon>
        <taxon>Gigaspora</taxon>
    </lineage>
</organism>
<sequence length="59" mass="7010">MECISACNNLVIRKKYLNIMKYLLFMRFNLENKFTRCYQDKIGDAKISKGKIMDLKGEK</sequence>
<proteinExistence type="predicted"/>
<dbReference type="AlphaFoldDB" id="A0A397UNP4"/>
<comment type="caution">
    <text evidence="1">The sequence shown here is derived from an EMBL/GenBank/DDBJ whole genome shotgun (WGS) entry which is preliminary data.</text>
</comment>
<gene>
    <name evidence="1" type="ORF">C2G38_2102490</name>
</gene>
<accession>A0A397UNP4</accession>
<keyword evidence="2" id="KW-1185">Reference proteome</keyword>
<name>A0A397UNP4_9GLOM</name>
<evidence type="ECO:0000313" key="2">
    <source>
        <dbReference type="Proteomes" id="UP000266673"/>
    </source>
</evidence>
<dbReference type="Proteomes" id="UP000266673">
    <property type="component" value="Unassembled WGS sequence"/>
</dbReference>
<evidence type="ECO:0000313" key="1">
    <source>
        <dbReference type="EMBL" id="RIB11855.1"/>
    </source>
</evidence>